<dbReference type="PANTHER" id="PTHR11607:SF3">
    <property type="entry name" value="LYSOSOMAL ALPHA-MANNOSIDASE"/>
    <property type="match status" value="1"/>
</dbReference>
<dbReference type="SUPFAM" id="SSF88688">
    <property type="entry name" value="Families 57/38 glycoside transferase middle domain"/>
    <property type="match status" value="1"/>
</dbReference>
<evidence type="ECO:0000256" key="17">
    <source>
        <dbReference type="RuleBase" id="RU361199"/>
    </source>
</evidence>
<proteinExistence type="inferred from homology"/>
<dbReference type="GO" id="GO:0046872">
    <property type="term" value="F:metal ion binding"/>
    <property type="evidence" value="ECO:0007669"/>
    <property type="project" value="UniProtKB-KW"/>
</dbReference>
<dbReference type="FunFam" id="1.20.1270.50:FF:000001">
    <property type="entry name" value="Alpha-mannosidase"/>
    <property type="match status" value="1"/>
</dbReference>
<evidence type="ECO:0000256" key="18">
    <source>
        <dbReference type="SAM" id="Coils"/>
    </source>
</evidence>
<dbReference type="Gene3D" id="2.60.40.1180">
    <property type="entry name" value="Golgi alpha-mannosidase II"/>
    <property type="match status" value="1"/>
</dbReference>
<dbReference type="InterPro" id="IPR050843">
    <property type="entry name" value="Glycosyl_Hydrlase_38"/>
</dbReference>
<keyword evidence="10" id="KW-1133">Transmembrane helix</keyword>
<evidence type="ECO:0000256" key="8">
    <source>
        <dbReference type="ARBA" id="ARBA00022833"/>
    </source>
</evidence>
<dbReference type="InterPro" id="IPR015341">
    <property type="entry name" value="Glyco_hydro_38_cen"/>
</dbReference>
<feature type="coiled-coil region" evidence="18">
    <location>
        <begin position="34"/>
        <end position="68"/>
    </location>
</feature>
<evidence type="ECO:0000256" key="4">
    <source>
        <dbReference type="ARBA" id="ARBA00011748"/>
    </source>
</evidence>
<comment type="function">
    <text evidence="15">Catalyzes the first committed step in the biosynthesis of complex N-glycans. It controls conversion of high mannose to complex N-glycans; the final hydrolytic step in the N-glycan maturation pathway.</text>
</comment>
<evidence type="ECO:0000313" key="21">
    <source>
        <dbReference type="Proteomes" id="UP001497623"/>
    </source>
</evidence>
<comment type="pathway">
    <text evidence="2">Protein modification; protein glycosylation.</text>
</comment>
<keyword evidence="21" id="KW-1185">Reference proteome</keyword>
<evidence type="ECO:0000256" key="15">
    <source>
        <dbReference type="ARBA" id="ARBA00059516"/>
    </source>
</evidence>
<evidence type="ECO:0000256" key="10">
    <source>
        <dbReference type="ARBA" id="ARBA00022989"/>
    </source>
</evidence>
<evidence type="ECO:0000256" key="11">
    <source>
        <dbReference type="ARBA" id="ARBA00023034"/>
    </source>
</evidence>
<evidence type="ECO:0000256" key="9">
    <source>
        <dbReference type="ARBA" id="ARBA00022968"/>
    </source>
</evidence>
<dbReference type="InterPro" id="IPR011330">
    <property type="entry name" value="Glyco_hydro/deAcase_b/a-brl"/>
</dbReference>
<keyword evidence="5" id="KW-0812">Transmembrane</keyword>
<keyword evidence="14 17" id="KW-0326">Glycosidase</keyword>
<dbReference type="Pfam" id="PF09261">
    <property type="entry name" value="Alpha-mann_mid"/>
    <property type="match status" value="1"/>
</dbReference>
<keyword evidence="6 17" id="KW-0479">Metal-binding</keyword>
<dbReference type="GO" id="GO:0030246">
    <property type="term" value="F:carbohydrate binding"/>
    <property type="evidence" value="ECO:0007669"/>
    <property type="project" value="InterPro"/>
</dbReference>
<evidence type="ECO:0000259" key="19">
    <source>
        <dbReference type="SMART" id="SM00872"/>
    </source>
</evidence>
<comment type="similarity">
    <text evidence="3 17">Belongs to the glycosyl hydrolase 38 family.</text>
</comment>
<keyword evidence="13" id="KW-1015">Disulfide bond</keyword>
<dbReference type="FunFam" id="3.20.110.10:FF:000003">
    <property type="entry name" value="Alpha-mannosidase"/>
    <property type="match status" value="1"/>
</dbReference>
<comment type="subunit">
    <text evidence="4">Homodimer; disulfide-linked.</text>
</comment>
<dbReference type="Pfam" id="PF07748">
    <property type="entry name" value="Glyco_hydro_38C"/>
    <property type="match status" value="1"/>
</dbReference>
<dbReference type="InterPro" id="IPR013780">
    <property type="entry name" value="Glyco_hydro_b"/>
</dbReference>
<dbReference type="EC" id="3.2.1.-" evidence="17"/>
<dbReference type="Proteomes" id="UP001497623">
    <property type="component" value="Unassembled WGS sequence"/>
</dbReference>
<dbReference type="GO" id="GO:0000139">
    <property type="term" value="C:Golgi membrane"/>
    <property type="evidence" value="ECO:0007669"/>
    <property type="project" value="UniProtKB-SubCell"/>
</dbReference>
<name>A0AAV2R6L3_MEGNR</name>
<keyword evidence="7 17" id="KW-0378">Hydrolase</keyword>
<gene>
    <name evidence="20" type="ORF">MNOR_LOCUS20551</name>
</gene>
<comment type="cofactor">
    <cofactor evidence="17">
        <name>Zn(2+)</name>
        <dbReference type="ChEBI" id="CHEBI:29105"/>
    </cofactor>
    <text evidence="17">Binds 1 zinc ion per subunit.</text>
</comment>
<evidence type="ECO:0000256" key="14">
    <source>
        <dbReference type="ARBA" id="ARBA00023295"/>
    </source>
</evidence>
<dbReference type="Gene3D" id="1.20.1270.50">
    <property type="entry name" value="Glycoside hydrolase family 38, central domain"/>
    <property type="match status" value="1"/>
</dbReference>
<dbReference type="InterPro" id="IPR011013">
    <property type="entry name" value="Gal_mutarotase_sf_dom"/>
</dbReference>
<evidence type="ECO:0000256" key="3">
    <source>
        <dbReference type="ARBA" id="ARBA00009792"/>
    </source>
</evidence>
<dbReference type="Gene3D" id="2.70.98.30">
    <property type="entry name" value="Golgi alpha-mannosidase II, domain 4"/>
    <property type="match status" value="1"/>
</dbReference>
<dbReference type="GO" id="GO:0006013">
    <property type="term" value="P:mannose metabolic process"/>
    <property type="evidence" value="ECO:0007669"/>
    <property type="project" value="InterPro"/>
</dbReference>
<dbReference type="InterPro" id="IPR000602">
    <property type="entry name" value="Glyco_hydro_38_N"/>
</dbReference>
<keyword evidence="11" id="KW-0333">Golgi apparatus</keyword>
<keyword evidence="8 17" id="KW-0862">Zinc</keyword>
<protein>
    <recommendedName>
        <fullName evidence="17">Alpha-mannosidase</fullName>
        <ecNumber evidence="17">3.2.1.-</ecNumber>
    </recommendedName>
</protein>
<evidence type="ECO:0000256" key="6">
    <source>
        <dbReference type="ARBA" id="ARBA00022723"/>
    </source>
</evidence>
<dbReference type="SUPFAM" id="SSF88713">
    <property type="entry name" value="Glycoside hydrolase/deacetylase"/>
    <property type="match status" value="1"/>
</dbReference>
<dbReference type="CDD" id="cd10809">
    <property type="entry name" value="GH38N_AMII_GMII_SfManIII_like"/>
    <property type="match status" value="1"/>
</dbReference>
<dbReference type="Pfam" id="PF01074">
    <property type="entry name" value="Glyco_hydro_38N"/>
    <property type="match status" value="1"/>
</dbReference>
<dbReference type="InterPro" id="IPR037094">
    <property type="entry name" value="Glyco_hydro_38_cen_sf"/>
</dbReference>
<evidence type="ECO:0000256" key="1">
    <source>
        <dbReference type="ARBA" id="ARBA00004323"/>
    </source>
</evidence>
<evidence type="ECO:0000256" key="16">
    <source>
        <dbReference type="ARBA" id="ARBA00093232"/>
    </source>
</evidence>
<comment type="catalytic activity">
    <reaction evidence="16">
        <text>N(4)-{beta-D-GlcNAc-(1-&gt;2)-alpha-D-Man-(1-&gt;3)-[alpha-D-Man-(1-&gt;3)-[alpha-D-Man-(1-&gt;6)]-alpha-D-Man-(1-&gt;6)]-beta-D-Man-(1-&gt;4)-beta-D-GlcNAc-(1-&gt;4)-beta-D-GlcNAc}-L-asparaginyl-[protein] + 2 H2O = 2 alpha-D-mannopyranose + an N(4)-{beta-D-GlcNAc-(1-&gt;2)-alpha-D-Man-(1-&gt;3)-[alpha-D-Man-(1-&gt;6)]-beta-D-Man-(1-&gt;4)-beta-D-GlcNAc-(1-&gt;4)-beta-D-GlcNAc}-L-asparaginyl-[protein]</text>
        <dbReference type="Rhea" id="RHEA:56052"/>
        <dbReference type="Rhea" id="RHEA-COMP:14368"/>
        <dbReference type="Rhea" id="RHEA-COMP:14369"/>
        <dbReference type="ChEBI" id="CHEBI:15377"/>
        <dbReference type="ChEBI" id="CHEBI:28729"/>
        <dbReference type="ChEBI" id="CHEBI:60615"/>
        <dbReference type="ChEBI" id="CHEBI:60625"/>
        <dbReference type="EC" id="3.2.1.114"/>
    </reaction>
</comment>
<comment type="caution">
    <text evidence="20">The sequence shown here is derived from an EMBL/GenBank/DDBJ whole genome shotgun (WGS) entry which is preliminary data.</text>
</comment>
<dbReference type="Gene3D" id="3.20.110.10">
    <property type="entry name" value="Glycoside hydrolase 38, N terminal domain"/>
    <property type="match status" value="1"/>
</dbReference>
<dbReference type="FunFam" id="2.70.98.30:FF:000002">
    <property type="entry name" value="Alpha-mannosidase"/>
    <property type="match status" value="1"/>
</dbReference>
<dbReference type="PANTHER" id="PTHR11607">
    <property type="entry name" value="ALPHA-MANNOSIDASE"/>
    <property type="match status" value="1"/>
</dbReference>
<organism evidence="20 21">
    <name type="scientific">Meganyctiphanes norvegica</name>
    <name type="common">Northern krill</name>
    <name type="synonym">Thysanopoda norvegica</name>
    <dbReference type="NCBI Taxonomy" id="48144"/>
    <lineage>
        <taxon>Eukaryota</taxon>
        <taxon>Metazoa</taxon>
        <taxon>Ecdysozoa</taxon>
        <taxon>Arthropoda</taxon>
        <taxon>Crustacea</taxon>
        <taxon>Multicrustacea</taxon>
        <taxon>Malacostraca</taxon>
        <taxon>Eumalacostraca</taxon>
        <taxon>Eucarida</taxon>
        <taxon>Euphausiacea</taxon>
        <taxon>Euphausiidae</taxon>
        <taxon>Meganyctiphanes</taxon>
    </lineage>
</organism>
<keyword evidence="12" id="KW-0472">Membrane</keyword>
<comment type="subcellular location">
    <subcellularLocation>
        <location evidence="1">Golgi apparatus membrane</location>
        <topology evidence="1">Single-pass type II membrane protein</topology>
    </subcellularLocation>
</comment>
<evidence type="ECO:0000256" key="12">
    <source>
        <dbReference type="ARBA" id="ARBA00023136"/>
    </source>
</evidence>
<dbReference type="InterPro" id="IPR011682">
    <property type="entry name" value="Glyco_hydro_38_C"/>
</dbReference>
<dbReference type="InterPro" id="IPR028995">
    <property type="entry name" value="Glyco_hydro_57/38_cen_sf"/>
</dbReference>
<dbReference type="GO" id="GO:0004572">
    <property type="term" value="F:mannosyl-oligosaccharide 1,3-1,6-alpha-mannosidase activity"/>
    <property type="evidence" value="ECO:0007669"/>
    <property type="project" value="UniProtKB-EC"/>
</dbReference>
<keyword evidence="9" id="KW-0735">Signal-anchor</keyword>
<dbReference type="SMART" id="SM00872">
    <property type="entry name" value="Alpha-mann_mid"/>
    <property type="match status" value="1"/>
</dbReference>
<evidence type="ECO:0000313" key="20">
    <source>
        <dbReference type="EMBL" id="CAL4114934.1"/>
    </source>
</evidence>
<accession>A0AAV2R6L3</accession>
<dbReference type="SUPFAM" id="SSF74650">
    <property type="entry name" value="Galactose mutarotase-like"/>
    <property type="match status" value="1"/>
</dbReference>
<dbReference type="EMBL" id="CAXKWB010015957">
    <property type="protein sequence ID" value="CAL4114934.1"/>
    <property type="molecule type" value="Genomic_DNA"/>
</dbReference>
<dbReference type="InterPro" id="IPR027291">
    <property type="entry name" value="Glyco_hydro_38_N_sf"/>
</dbReference>
<dbReference type="GO" id="GO:0006491">
    <property type="term" value="P:N-glycan processing"/>
    <property type="evidence" value="ECO:0007669"/>
    <property type="project" value="TreeGrafter"/>
</dbReference>
<evidence type="ECO:0000256" key="2">
    <source>
        <dbReference type="ARBA" id="ARBA00004922"/>
    </source>
</evidence>
<sequence>MKIHISLMVNVSMYDLKYISCICQVLVKPDTSSIVAKSTELNMLESRLHRLEDDIKSNQLTIKEIKNLVSHLASLNIKEQDLLGPRDAVIVPNKFSRNSGNLISNVVDNNKPAKGVVPSALNISSANVAQDDCIFSHTSSSPVDIQMQNVYDLLTFDNPDGGAWKQGWNIEYDASKWSETNKLKVFVVPHSHNDPGWIKTYEKYYEDQTRKILDNMAVKLPQEPRRKFIWAEMSYLSMWWEQQSQSTKDTVKRLADRGQLEIVTGGWVMNDEANTHYFAMLEQLVEGHEWLKLNLGVKPNSGWAIDPFGMTPTMAYLLKRMGLENMLIQRVHYSVKKHLAREQSLEFFWRQTWDTASSTDMFCHMMPFYSYDVPHTCGPEPKVCCQFDFLRLPGGGITCPWRVPPQAINQHNVESRANILLDQYRKKSELYKTNVVLVPLGDDFRYVKSEEWDNQYSNYQKLFDYMNSKEDLHVEAQFGTLADYFRAVHAEGDAMSGQGRSIFPSLSGDFFTYADRDDHYWSGYYTSRPFYKNMDRVLEGYIRGADILFSSMLASEKSSEVKQLADALMVQLVSARRNLALFQHHDGITGTAKDHVVVDYAKKMLDSIRKCQHIIQHSAHRLLSSSKGTSEASGIYMEAGETMSQHFSIRELTLINLQEDQVAPVVMYNPDAHPRKQLFTVRTSTPYIQVSNEKGADIACQVNPVFVNGYQISDKKFDVSFLASLPSLSLTTYKIRAVKPATVNAELTHFASVSVRNQNLPASAGVFSVQKDSANAFTLQNNVLRATFNENGLLKDLTVDGHTVSINLIFAKYGARLSRETSGAYLFFPDKEAVVVPINQPPIVVIRGPIISKVTVNIKNVQHILKIKNSPGVDGLGVDITNYVDITKERNFELIMRFNTDIASSNIFYTDLNGFQSIKRVKYSKLPLQANYYPIPSHAFIEDEKTRLTLLSGQPLGGSSLKPGQLEIMLDRRLNQDDNRGVEQGVLDNVNPTANVFRLMMEPRLPEKEWSVVQDGGSAFLSLAAHAAMADILYPSYTLLPTAKSDSLSSSWSSGGALPCDVHLVNLRTMLGINQRSPDPTTALTLHRQGFDCGFKANGLSCATNGGKIQLSSLFPHMFEDRVYQMSLSLLYEGVNMTKSYTLSLQPMELYAFRLLYKL</sequence>
<evidence type="ECO:0000256" key="5">
    <source>
        <dbReference type="ARBA" id="ARBA00022692"/>
    </source>
</evidence>
<evidence type="ECO:0000256" key="7">
    <source>
        <dbReference type="ARBA" id="ARBA00022801"/>
    </source>
</evidence>
<evidence type="ECO:0000256" key="13">
    <source>
        <dbReference type="ARBA" id="ARBA00023157"/>
    </source>
</evidence>
<feature type="non-terminal residue" evidence="20">
    <location>
        <position position="1159"/>
    </location>
</feature>
<feature type="domain" description="Glycoside hydrolase family 38 central" evidence="19">
    <location>
        <begin position="519"/>
        <end position="604"/>
    </location>
</feature>
<keyword evidence="18" id="KW-0175">Coiled coil</keyword>
<reference evidence="20 21" key="1">
    <citation type="submission" date="2024-05" db="EMBL/GenBank/DDBJ databases">
        <authorList>
            <person name="Wallberg A."/>
        </authorList>
    </citation>
    <scope>NUCLEOTIDE SEQUENCE [LARGE SCALE GENOMIC DNA]</scope>
</reference>
<dbReference type="AlphaFoldDB" id="A0AAV2R6L3"/>